<keyword evidence="2" id="KW-0408">Iron</keyword>
<dbReference type="SUPFAM" id="SSF48264">
    <property type="entry name" value="Cytochrome P450"/>
    <property type="match status" value="1"/>
</dbReference>
<dbReference type="AlphaFoldDB" id="A0A365QZF5"/>
<name>A0A365QZF5_9BURK</name>
<evidence type="ECO:0000313" key="3">
    <source>
        <dbReference type="EMBL" id="RBB40822.1"/>
    </source>
</evidence>
<dbReference type="CDD" id="cd11036">
    <property type="entry name" value="AknT-like"/>
    <property type="match status" value="1"/>
</dbReference>
<comment type="caution">
    <text evidence="3">The sequence shown here is derived from an EMBL/GenBank/DDBJ whole genome shotgun (WGS) entry which is preliminary data.</text>
</comment>
<keyword evidence="2" id="KW-0560">Oxidoreductase</keyword>
<dbReference type="Pfam" id="PF00067">
    <property type="entry name" value="p450"/>
    <property type="match status" value="1"/>
</dbReference>
<dbReference type="GO" id="GO:0004497">
    <property type="term" value="F:monooxygenase activity"/>
    <property type="evidence" value="ECO:0007669"/>
    <property type="project" value="UniProtKB-KW"/>
</dbReference>
<organism evidence="3 4">
    <name type="scientific">Burkholderia reimsis</name>
    <dbReference type="NCBI Taxonomy" id="2234132"/>
    <lineage>
        <taxon>Bacteria</taxon>
        <taxon>Pseudomonadati</taxon>
        <taxon>Pseudomonadota</taxon>
        <taxon>Betaproteobacteria</taxon>
        <taxon>Burkholderiales</taxon>
        <taxon>Burkholderiaceae</taxon>
        <taxon>Burkholderia</taxon>
    </lineage>
</organism>
<dbReference type="InterPro" id="IPR002397">
    <property type="entry name" value="Cyt_P450_B"/>
</dbReference>
<evidence type="ECO:0000313" key="4">
    <source>
        <dbReference type="Proteomes" id="UP000252458"/>
    </source>
</evidence>
<dbReference type="PANTHER" id="PTHR46696:SF1">
    <property type="entry name" value="CYTOCHROME P450 YJIB-RELATED"/>
    <property type="match status" value="1"/>
</dbReference>
<dbReference type="RefSeq" id="WP_113045378.1">
    <property type="nucleotide sequence ID" value="NZ_QMFZ01000006.1"/>
</dbReference>
<keyword evidence="4" id="KW-1185">Reference proteome</keyword>
<dbReference type="Gene3D" id="1.10.630.10">
    <property type="entry name" value="Cytochrome P450"/>
    <property type="match status" value="1"/>
</dbReference>
<dbReference type="PANTHER" id="PTHR46696">
    <property type="entry name" value="P450, PUTATIVE (EUROFUNG)-RELATED"/>
    <property type="match status" value="1"/>
</dbReference>
<dbReference type="InterPro" id="IPR036396">
    <property type="entry name" value="Cyt_P450_sf"/>
</dbReference>
<evidence type="ECO:0000256" key="2">
    <source>
        <dbReference type="RuleBase" id="RU000461"/>
    </source>
</evidence>
<gene>
    <name evidence="3" type="ORF">DPV79_09955</name>
</gene>
<keyword evidence="2" id="KW-0503">Monooxygenase</keyword>
<proteinExistence type="inferred from homology"/>
<dbReference type="GO" id="GO:0016705">
    <property type="term" value="F:oxidoreductase activity, acting on paired donors, with incorporation or reduction of molecular oxygen"/>
    <property type="evidence" value="ECO:0007669"/>
    <property type="project" value="InterPro"/>
</dbReference>
<dbReference type="PRINTS" id="PR00359">
    <property type="entry name" value="BP450"/>
</dbReference>
<dbReference type="Proteomes" id="UP000252458">
    <property type="component" value="Unassembled WGS sequence"/>
</dbReference>
<dbReference type="EMBL" id="QMFZ01000006">
    <property type="protein sequence ID" value="RBB40822.1"/>
    <property type="molecule type" value="Genomic_DNA"/>
</dbReference>
<keyword evidence="2" id="KW-0479">Metal-binding</keyword>
<evidence type="ECO:0000256" key="1">
    <source>
        <dbReference type="ARBA" id="ARBA00010617"/>
    </source>
</evidence>
<accession>A0A365QZF5</accession>
<dbReference type="GO" id="GO:0005506">
    <property type="term" value="F:iron ion binding"/>
    <property type="evidence" value="ECO:0007669"/>
    <property type="project" value="InterPro"/>
</dbReference>
<sequence>MNPTDPIAAVTHRDPYPYYAALVDGPPLAFDATLGLWVASRAAAVTAVLGHPACRVRPLDAPVPPALRGTTAGALFGELVRMNDGALRHDVPKQALRAAFAPIDTAALRDRAMQLAARRLPPPGDAGALNTWCMTMPVCAVADLLGFDETQLDAIAAQVVDFVAALSPLSDADALARASAAARQLLDRMTVRVAQTHAHDGTLVAAVQQAARAAGWQASGALVANLVGLLSQTCEATAAWLGNVLAAWNGGAEAGLEANLEAGLKAGASAALVVPDDAALDAFVAEVGRFDSPVQNTRRFVASRTTIEGVTVEAGDAILVVLAAANRDPAVHRDPHRLMPGRAAGPNFGFGTGPHGCPGERIARAVTAGAFGAWLRAGGGPRHDGLAWHYRASTNVRMPKFDAAG</sequence>
<dbReference type="InterPro" id="IPR001128">
    <property type="entry name" value="Cyt_P450"/>
</dbReference>
<reference evidence="3 4" key="1">
    <citation type="submission" date="2018-06" db="EMBL/GenBank/DDBJ databases">
        <title>Draft genome sequence of Burkholderia reimsis strain BE51 isolated from a French agricultural soil.</title>
        <authorList>
            <person name="Esmaeel Q."/>
        </authorList>
    </citation>
    <scope>NUCLEOTIDE SEQUENCE [LARGE SCALE GENOMIC DNA]</scope>
    <source>
        <strain evidence="3 4">BE51</strain>
    </source>
</reference>
<comment type="similarity">
    <text evidence="1 2">Belongs to the cytochrome P450 family.</text>
</comment>
<protein>
    <submittedName>
        <fullName evidence="3">Cytochrome P450</fullName>
    </submittedName>
</protein>
<keyword evidence="2" id="KW-0349">Heme</keyword>
<dbReference type="InterPro" id="IPR017972">
    <property type="entry name" value="Cyt_P450_CS"/>
</dbReference>
<dbReference type="PROSITE" id="PS00086">
    <property type="entry name" value="CYTOCHROME_P450"/>
    <property type="match status" value="1"/>
</dbReference>
<dbReference type="GO" id="GO:0020037">
    <property type="term" value="F:heme binding"/>
    <property type="evidence" value="ECO:0007669"/>
    <property type="project" value="InterPro"/>
</dbReference>